<dbReference type="EMBL" id="CP093313">
    <property type="protein sequence ID" value="UWZ82220.1"/>
    <property type="molecule type" value="Genomic_DNA"/>
</dbReference>
<keyword evidence="3" id="KW-1185">Reference proteome</keyword>
<keyword evidence="1" id="KW-1133">Transmembrane helix</keyword>
<dbReference type="Proteomes" id="UP001059380">
    <property type="component" value="Chromosome"/>
</dbReference>
<keyword evidence="1" id="KW-0812">Transmembrane</keyword>
<feature type="transmembrane region" description="Helical" evidence="1">
    <location>
        <begin position="12"/>
        <end position="38"/>
    </location>
</feature>
<evidence type="ECO:0008006" key="4">
    <source>
        <dbReference type="Google" id="ProtNLM"/>
    </source>
</evidence>
<feature type="transmembrane region" description="Helical" evidence="1">
    <location>
        <begin position="44"/>
        <end position="67"/>
    </location>
</feature>
<accession>A0A9J7BGW8</accession>
<reference evidence="2" key="1">
    <citation type="submission" date="2021-04" db="EMBL/GenBank/DDBJ databases">
        <title>Phylogenetic analysis of Acidobacteriaceae.</title>
        <authorList>
            <person name="Qiu L."/>
            <person name="Zhang Q."/>
        </authorList>
    </citation>
    <scope>NUCLEOTIDE SEQUENCE</scope>
    <source>
        <strain evidence="2">DSM 25168</strain>
    </source>
</reference>
<organism evidence="2 3">
    <name type="scientific">Occallatibacter riparius</name>
    <dbReference type="NCBI Taxonomy" id="1002689"/>
    <lineage>
        <taxon>Bacteria</taxon>
        <taxon>Pseudomonadati</taxon>
        <taxon>Acidobacteriota</taxon>
        <taxon>Terriglobia</taxon>
        <taxon>Terriglobales</taxon>
        <taxon>Acidobacteriaceae</taxon>
        <taxon>Occallatibacter</taxon>
    </lineage>
</organism>
<proteinExistence type="predicted"/>
<protein>
    <recommendedName>
        <fullName evidence="4">Transmembrane protein</fullName>
    </recommendedName>
</protein>
<feature type="transmembrane region" description="Helical" evidence="1">
    <location>
        <begin position="112"/>
        <end position="131"/>
    </location>
</feature>
<evidence type="ECO:0000256" key="1">
    <source>
        <dbReference type="SAM" id="Phobius"/>
    </source>
</evidence>
<name>A0A9J7BGW8_9BACT</name>
<evidence type="ECO:0000313" key="3">
    <source>
        <dbReference type="Proteomes" id="UP001059380"/>
    </source>
</evidence>
<sequence>MTCTLSNTAQRTYVVRTFVGALLCLVVTTGASVGFRFGHLSGPLAYLVAALPAFPIMGMLVVTGLYLSEEKDDFQRELMVQSLLAGIGLTLASTTVWGYLEDFAHAPHLSMVWIFPMFWVFTGLATPFVWMRYR</sequence>
<feature type="transmembrane region" description="Helical" evidence="1">
    <location>
        <begin position="79"/>
        <end position="100"/>
    </location>
</feature>
<dbReference type="KEGG" id="orp:MOP44_16745"/>
<dbReference type="RefSeq" id="WP_260791367.1">
    <property type="nucleotide sequence ID" value="NZ_CP093313.1"/>
</dbReference>
<keyword evidence="1" id="KW-0472">Membrane</keyword>
<gene>
    <name evidence="2" type="ORF">MOP44_16745</name>
</gene>
<dbReference type="AlphaFoldDB" id="A0A9J7BGW8"/>
<evidence type="ECO:0000313" key="2">
    <source>
        <dbReference type="EMBL" id="UWZ82220.1"/>
    </source>
</evidence>